<reference evidence="1" key="1">
    <citation type="submission" date="2020-09" db="EMBL/GenBank/DDBJ databases">
        <authorList>
            <person name="Kim M.K."/>
        </authorList>
    </citation>
    <scope>NUCLEOTIDE SEQUENCE</scope>
    <source>
        <strain evidence="1">BT702</strain>
    </source>
</reference>
<protein>
    <submittedName>
        <fullName evidence="1">Uncharacterized protein</fullName>
    </submittedName>
</protein>
<dbReference type="AlphaFoldDB" id="A0A926Y1L1"/>
<dbReference type="EMBL" id="JACWZY010000003">
    <property type="protein sequence ID" value="MBD2700176.1"/>
    <property type="molecule type" value="Genomic_DNA"/>
</dbReference>
<gene>
    <name evidence="1" type="ORF">IC229_05985</name>
</gene>
<dbReference type="RefSeq" id="WP_190886028.1">
    <property type="nucleotide sequence ID" value="NZ_JACWZY010000003.1"/>
</dbReference>
<evidence type="ECO:0000313" key="1">
    <source>
        <dbReference type="EMBL" id="MBD2700176.1"/>
    </source>
</evidence>
<proteinExistence type="predicted"/>
<dbReference type="Proteomes" id="UP000598820">
    <property type="component" value="Unassembled WGS sequence"/>
</dbReference>
<keyword evidence="2" id="KW-1185">Reference proteome</keyword>
<comment type="caution">
    <text evidence="1">The sequence shown here is derived from an EMBL/GenBank/DDBJ whole genome shotgun (WGS) entry which is preliminary data.</text>
</comment>
<organism evidence="1 2">
    <name type="scientific">Spirosoma profusum</name>
    <dbReference type="NCBI Taxonomy" id="2771354"/>
    <lineage>
        <taxon>Bacteria</taxon>
        <taxon>Pseudomonadati</taxon>
        <taxon>Bacteroidota</taxon>
        <taxon>Cytophagia</taxon>
        <taxon>Cytophagales</taxon>
        <taxon>Cytophagaceae</taxon>
        <taxon>Spirosoma</taxon>
    </lineage>
</organism>
<evidence type="ECO:0000313" key="2">
    <source>
        <dbReference type="Proteomes" id="UP000598820"/>
    </source>
</evidence>
<sequence length="58" mass="6781">MIQLDATINQLQPSQEIEISRTETAYCTAERSGDGKTLRFIRYTENGKTWRVFKQSRL</sequence>
<accession>A0A926Y1L1</accession>
<name>A0A926Y1L1_9BACT</name>